<organism evidence="2 3">
    <name type="scientific">Prevotella disiens JCM 6334 = ATCC 29426</name>
    <dbReference type="NCBI Taxonomy" id="1235811"/>
    <lineage>
        <taxon>Bacteria</taxon>
        <taxon>Pseudomonadati</taxon>
        <taxon>Bacteroidota</taxon>
        <taxon>Bacteroidia</taxon>
        <taxon>Bacteroidales</taxon>
        <taxon>Prevotellaceae</taxon>
        <taxon>Prevotella</taxon>
    </lineage>
</organism>
<feature type="transmembrane region" description="Helical" evidence="1">
    <location>
        <begin position="28"/>
        <end position="52"/>
    </location>
</feature>
<keyword evidence="1" id="KW-0472">Membrane</keyword>
<evidence type="ECO:0000313" key="2">
    <source>
        <dbReference type="EMBL" id="ERJ76841.1"/>
    </source>
</evidence>
<evidence type="ECO:0000256" key="1">
    <source>
        <dbReference type="SAM" id="Phobius"/>
    </source>
</evidence>
<name>A0ABN0NS78_9BACT</name>
<keyword evidence="1" id="KW-1133">Transmembrane helix</keyword>
<keyword evidence="3" id="KW-1185">Reference proteome</keyword>
<accession>A0ABN0NS78</accession>
<reference evidence="2 3" key="1">
    <citation type="submission" date="2013-06" db="EMBL/GenBank/DDBJ databases">
        <authorList>
            <person name="Weinstock G."/>
            <person name="Sodergren E."/>
            <person name="Lobos E.A."/>
            <person name="Fulton L."/>
            <person name="Fulton R."/>
            <person name="Courtney L."/>
            <person name="Fronick C."/>
            <person name="O'Laughlin M."/>
            <person name="Godfrey J."/>
            <person name="Wilson R.M."/>
            <person name="Miner T."/>
            <person name="Farmer C."/>
            <person name="Delehaunty K."/>
            <person name="Cordes M."/>
            <person name="Minx P."/>
            <person name="Tomlinson C."/>
            <person name="Chen J."/>
            <person name="Wollam A."/>
            <person name="Pepin K.H."/>
            <person name="Bhonagiri V."/>
            <person name="Zhang X."/>
            <person name="Warren W."/>
            <person name="Mitreva M."/>
            <person name="Mardis E.R."/>
            <person name="Wilson R.K."/>
        </authorList>
    </citation>
    <scope>NUCLEOTIDE SEQUENCE [LARGE SCALE GENOMIC DNA]</scope>
    <source>
        <strain evidence="2 3">ATCC 29426</strain>
    </source>
</reference>
<gene>
    <name evidence="2" type="ORF">HMPREF0653_01360</name>
</gene>
<proteinExistence type="predicted"/>
<dbReference type="Proteomes" id="UP000016660">
    <property type="component" value="Unassembled WGS sequence"/>
</dbReference>
<keyword evidence="1" id="KW-0812">Transmembrane</keyword>
<evidence type="ECO:0000313" key="3">
    <source>
        <dbReference type="Proteomes" id="UP000016660"/>
    </source>
</evidence>
<sequence>MMNTLIRVLPVTLIRVSSNNLYVVYHRLAVLMLYILFSIAIVACVFVPRFLLFYL</sequence>
<protein>
    <submittedName>
        <fullName evidence="2">Uncharacterized protein</fullName>
    </submittedName>
</protein>
<comment type="caution">
    <text evidence="2">The sequence shown here is derived from an EMBL/GenBank/DDBJ whole genome shotgun (WGS) entry which is preliminary data.</text>
</comment>
<dbReference type="EMBL" id="AWUY01000107">
    <property type="protein sequence ID" value="ERJ76841.1"/>
    <property type="molecule type" value="Genomic_DNA"/>
</dbReference>